<evidence type="ECO:0000313" key="2">
    <source>
        <dbReference type="Proteomes" id="UP000217999"/>
    </source>
</evidence>
<dbReference type="AlphaFoldDB" id="A0A2A2A7C5"/>
<proteinExistence type="predicted"/>
<sequence>MNLNTIKEIQSKRSDPSVTITLPTYRTSPDNDKDPIRLKNLVSEAIEQLESQFGKRETMDIADAIRRMADEVDHEHNLDGLVIFASAEYSQSFKLPFRLPERVSIEDNFLTRDLVYAMNRSPLYLLVVLSENGTRLFIGRKDYLNEINDYGFPFSLKGSVANANPSQDISHVRDQIVTDSMREVGEAIAAAQKDTPAPVVVVGVDRNIGHFRDGARNSDDVMLYIHSGHHDEDAHQLAKKIWPQIKEALDEERQKIFTELESAKSNHLFVGGLNEVWQAAIDGRVEVLVVEEDLSIPAEVSEDGRQLKLLESAQLAAPSKDNNAYEDIVDEIIEKVLANNGRVRFVNNESMASVNPDFGMAVITRY</sequence>
<comment type="caution">
    <text evidence="1">The sequence shown here is derived from an EMBL/GenBank/DDBJ whole genome shotgun (WGS) entry which is preliminary data.</text>
</comment>
<accession>A0A2A2A7C5</accession>
<protein>
    <submittedName>
        <fullName evidence="1">Uncharacterized protein</fullName>
    </submittedName>
</protein>
<gene>
    <name evidence="1" type="ORF">CK620_11120</name>
</gene>
<organism evidence="1 2">
    <name type="scientific">Vandammella animalimorsus</name>
    <dbReference type="NCBI Taxonomy" id="2029117"/>
    <lineage>
        <taxon>Bacteria</taxon>
        <taxon>Pseudomonadati</taxon>
        <taxon>Pseudomonadota</taxon>
        <taxon>Betaproteobacteria</taxon>
        <taxon>Burkholderiales</taxon>
        <taxon>Comamonadaceae</taxon>
        <taxon>Vandammella</taxon>
    </lineage>
</organism>
<name>A0A2A2A7C5_9BURK</name>
<evidence type="ECO:0000313" key="1">
    <source>
        <dbReference type="EMBL" id="PAT33716.1"/>
    </source>
</evidence>
<dbReference type="InterPro" id="IPR041289">
    <property type="entry name" value="Bact_RF_family3"/>
</dbReference>
<dbReference type="RefSeq" id="WP_095550363.1">
    <property type="nucleotide sequence ID" value="NZ_NSJF01000006.1"/>
</dbReference>
<dbReference type="Proteomes" id="UP000217999">
    <property type="component" value="Unassembled WGS sequence"/>
</dbReference>
<reference evidence="1 2" key="1">
    <citation type="submission" date="2017-08" db="EMBL/GenBank/DDBJ databases">
        <title>WGS of Clinical strains of the CDC Group NO-1 linked to zoonotic infections in humans.</title>
        <authorList>
            <person name="Bernier A.-M."/>
            <person name="Bernard K."/>
        </authorList>
    </citation>
    <scope>NUCLEOTIDE SEQUENCE [LARGE SCALE GENOMIC DNA]</scope>
    <source>
        <strain evidence="1 2">NML03-0146</strain>
    </source>
</reference>
<dbReference type="Pfam" id="PF18845">
    <property type="entry name" value="baeRF_family3"/>
    <property type="match status" value="1"/>
</dbReference>
<dbReference type="EMBL" id="NSJF01000006">
    <property type="protein sequence ID" value="PAT33716.1"/>
    <property type="molecule type" value="Genomic_DNA"/>
</dbReference>